<feature type="region of interest" description="Disordered" evidence="1">
    <location>
        <begin position="1"/>
        <end position="115"/>
    </location>
</feature>
<keyword evidence="3" id="KW-1185">Reference proteome</keyword>
<protein>
    <submittedName>
        <fullName evidence="2">Uncharacterized protein</fullName>
    </submittedName>
</protein>
<organism evidence="2 3">
    <name type="scientific">Ornithinimicrobium cerasi</name>
    <dbReference type="NCBI Taxonomy" id="2248773"/>
    <lineage>
        <taxon>Bacteria</taxon>
        <taxon>Bacillati</taxon>
        <taxon>Actinomycetota</taxon>
        <taxon>Actinomycetes</taxon>
        <taxon>Micrococcales</taxon>
        <taxon>Ornithinimicrobiaceae</taxon>
        <taxon>Ornithinimicrobium</taxon>
    </lineage>
</organism>
<dbReference type="AlphaFoldDB" id="A0A285VRV2"/>
<feature type="compositionally biased region" description="Acidic residues" evidence="1">
    <location>
        <begin position="48"/>
        <end position="67"/>
    </location>
</feature>
<feature type="compositionally biased region" description="Basic and acidic residues" evidence="1">
    <location>
        <begin position="33"/>
        <end position="47"/>
    </location>
</feature>
<feature type="compositionally biased region" description="Acidic residues" evidence="1">
    <location>
        <begin position="86"/>
        <end position="97"/>
    </location>
</feature>
<dbReference type="EMBL" id="OBQK01000009">
    <property type="protein sequence ID" value="SOC56814.1"/>
    <property type="molecule type" value="Genomic_DNA"/>
</dbReference>
<gene>
    <name evidence="2" type="ORF">SAMN05421879_10920</name>
</gene>
<name>A0A285VRV2_9MICO</name>
<dbReference type="RefSeq" id="WP_097188695.1">
    <property type="nucleotide sequence ID" value="NZ_OBQK01000009.1"/>
</dbReference>
<evidence type="ECO:0000313" key="2">
    <source>
        <dbReference type="EMBL" id="SOC56814.1"/>
    </source>
</evidence>
<accession>A0A285VRV2</accession>
<dbReference type="Proteomes" id="UP000219688">
    <property type="component" value="Unassembled WGS sequence"/>
</dbReference>
<proteinExistence type="predicted"/>
<reference evidence="3" key="1">
    <citation type="submission" date="2017-08" db="EMBL/GenBank/DDBJ databases">
        <authorList>
            <person name="Varghese N."/>
            <person name="Submissions S."/>
        </authorList>
    </citation>
    <scope>NUCLEOTIDE SEQUENCE [LARGE SCALE GENOMIC DNA]</scope>
    <source>
        <strain evidence="3">USBA17B2</strain>
    </source>
</reference>
<evidence type="ECO:0000313" key="3">
    <source>
        <dbReference type="Proteomes" id="UP000219688"/>
    </source>
</evidence>
<sequence>MSITPGEEPGPRTEEPLLAEEPLPPGGDNLARTVEEIDKKIRSRGPDEVEDADEAADAAEGDAEDSDERSGDDSAGSDADAQQDPTSDEGADPEDPEAQGADEPGAGEPGADGTG</sequence>
<evidence type="ECO:0000256" key="1">
    <source>
        <dbReference type="SAM" id="MobiDB-lite"/>
    </source>
</evidence>